<protein>
    <recommendedName>
        <fullName evidence="1">N-acetyltransferase domain-containing protein</fullName>
    </recommendedName>
</protein>
<dbReference type="Proteomes" id="UP000244855">
    <property type="component" value="Unassembled WGS sequence"/>
</dbReference>
<proteinExistence type="predicted"/>
<dbReference type="GO" id="GO:0016747">
    <property type="term" value="F:acyltransferase activity, transferring groups other than amino-acyl groups"/>
    <property type="evidence" value="ECO:0007669"/>
    <property type="project" value="InterPro"/>
</dbReference>
<dbReference type="OrthoDB" id="410198at2759"/>
<accession>A0A2V1DH53</accession>
<dbReference type="CDD" id="cd04301">
    <property type="entry name" value="NAT_SF"/>
    <property type="match status" value="1"/>
</dbReference>
<dbReference type="EMBL" id="KZ805436">
    <property type="protein sequence ID" value="PVH97430.1"/>
    <property type="molecule type" value="Genomic_DNA"/>
</dbReference>
<evidence type="ECO:0000313" key="2">
    <source>
        <dbReference type="EMBL" id="PVH97430.1"/>
    </source>
</evidence>
<dbReference type="PANTHER" id="PTHR42791:SF5">
    <property type="entry name" value="HYPOTHETICAL ACETYLTRANSFERASE (EUROFUNG)"/>
    <property type="match status" value="1"/>
</dbReference>
<dbReference type="Gene3D" id="3.40.630.30">
    <property type="match status" value="1"/>
</dbReference>
<organism evidence="2 3">
    <name type="scientific">Periconia macrospinosa</name>
    <dbReference type="NCBI Taxonomy" id="97972"/>
    <lineage>
        <taxon>Eukaryota</taxon>
        <taxon>Fungi</taxon>
        <taxon>Dikarya</taxon>
        <taxon>Ascomycota</taxon>
        <taxon>Pezizomycotina</taxon>
        <taxon>Dothideomycetes</taxon>
        <taxon>Pleosporomycetidae</taxon>
        <taxon>Pleosporales</taxon>
        <taxon>Massarineae</taxon>
        <taxon>Periconiaceae</taxon>
        <taxon>Periconia</taxon>
    </lineage>
</organism>
<dbReference type="AlphaFoldDB" id="A0A2V1DH53"/>
<evidence type="ECO:0000259" key="1">
    <source>
        <dbReference type="PROSITE" id="PS51186"/>
    </source>
</evidence>
<evidence type="ECO:0000313" key="3">
    <source>
        <dbReference type="Proteomes" id="UP000244855"/>
    </source>
</evidence>
<dbReference type="Pfam" id="PF00583">
    <property type="entry name" value="Acetyltransf_1"/>
    <property type="match status" value="1"/>
</dbReference>
<keyword evidence="3" id="KW-1185">Reference proteome</keyword>
<dbReference type="STRING" id="97972.A0A2V1DH53"/>
<dbReference type="InterPro" id="IPR052523">
    <property type="entry name" value="Trichothecene_AcTrans"/>
</dbReference>
<sequence>MQHEVKEVDEKWQLDGIVDVLWAAMDGIEPSHSIFFPTFGTGPQDRERAIAESKNRLWKGHEMDPSSHWIYVVEGERIVGGCQWRIYMDNPFPDPRARVNATFWPEGTGRDFASEVASQCHGQRKAWMGRPHAGISLMCVLPEKQRQGIGGKLMKWGLEKMDERDIEGFVEASVRGRLLYRNFGFLDVAYVRVNMDHDDLQRTEAWRNLERTRLPIEYTAMWRPRQGKQLTPAEAKQIWQERLKMSVRAHVEELM</sequence>
<dbReference type="InterPro" id="IPR016181">
    <property type="entry name" value="Acyl_CoA_acyltransferase"/>
</dbReference>
<dbReference type="PROSITE" id="PS51186">
    <property type="entry name" value="GNAT"/>
    <property type="match status" value="1"/>
</dbReference>
<dbReference type="InterPro" id="IPR000182">
    <property type="entry name" value="GNAT_dom"/>
</dbReference>
<feature type="domain" description="N-acetyltransferase" evidence="1">
    <location>
        <begin position="71"/>
        <end position="210"/>
    </location>
</feature>
<dbReference type="PANTHER" id="PTHR42791">
    <property type="entry name" value="GNAT FAMILY ACETYLTRANSFERASE"/>
    <property type="match status" value="1"/>
</dbReference>
<dbReference type="SUPFAM" id="SSF55729">
    <property type="entry name" value="Acyl-CoA N-acyltransferases (Nat)"/>
    <property type="match status" value="1"/>
</dbReference>
<reference evidence="2 3" key="1">
    <citation type="journal article" date="2018" name="Sci. Rep.">
        <title>Comparative genomics provides insights into the lifestyle and reveals functional heterogeneity of dark septate endophytic fungi.</title>
        <authorList>
            <person name="Knapp D.G."/>
            <person name="Nemeth J.B."/>
            <person name="Barry K."/>
            <person name="Hainaut M."/>
            <person name="Henrissat B."/>
            <person name="Johnson J."/>
            <person name="Kuo A."/>
            <person name="Lim J.H.P."/>
            <person name="Lipzen A."/>
            <person name="Nolan M."/>
            <person name="Ohm R.A."/>
            <person name="Tamas L."/>
            <person name="Grigoriev I.V."/>
            <person name="Spatafora J.W."/>
            <person name="Nagy L.G."/>
            <person name="Kovacs G.M."/>
        </authorList>
    </citation>
    <scope>NUCLEOTIDE SEQUENCE [LARGE SCALE GENOMIC DNA]</scope>
    <source>
        <strain evidence="2 3">DSE2036</strain>
    </source>
</reference>
<gene>
    <name evidence="2" type="ORF">DM02DRAFT_597699</name>
</gene>
<name>A0A2V1DH53_9PLEO</name>